<proteinExistence type="predicted"/>
<reference evidence="1" key="1">
    <citation type="submission" date="2014-09" db="EMBL/GenBank/DDBJ databases">
        <authorList>
            <person name="Magalhaes I.L.F."/>
            <person name="Oliveira U."/>
            <person name="Santos F.R."/>
            <person name="Vidigal T.H.D.A."/>
            <person name="Brescovit A.D."/>
            <person name="Santos A.J."/>
        </authorList>
    </citation>
    <scope>NUCLEOTIDE SEQUENCE</scope>
    <source>
        <tissue evidence="1">Shoot tissue taken approximately 20 cm above the soil surface</tissue>
    </source>
</reference>
<dbReference type="EMBL" id="GBRH01166655">
    <property type="protein sequence ID" value="JAE31241.1"/>
    <property type="molecule type" value="Transcribed_RNA"/>
</dbReference>
<protein>
    <submittedName>
        <fullName evidence="1">Uncharacterized protein</fullName>
    </submittedName>
</protein>
<evidence type="ECO:0000313" key="1">
    <source>
        <dbReference type="EMBL" id="JAE31241.1"/>
    </source>
</evidence>
<sequence>MILRCLHDSLSERKKGACMTRQTDYLTRQRKKLKSEHCSTLKKIASYTLVDFFSRTYTLVDYKLGPFSS</sequence>
<name>A0A0A9H8R0_ARUDO</name>
<organism evidence="1">
    <name type="scientific">Arundo donax</name>
    <name type="common">Giant reed</name>
    <name type="synonym">Donax arundinaceus</name>
    <dbReference type="NCBI Taxonomy" id="35708"/>
    <lineage>
        <taxon>Eukaryota</taxon>
        <taxon>Viridiplantae</taxon>
        <taxon>Streptophyta</taxon>
        <taxon>Embryophyta</taxon>
        <taxon>Tracheophyta</taxon>
        <taxon>Spermatophyta</taxon>
        <taxon>Magnoliopsida</taxon>
        <taxon>Liliopsida</taxon>
        <taxon>Poales</taxon>
        <taxon>Poaceae</taxon>
        <taxon>PACMAD clade</taxon>
        <taxon>Arundinoideae</taxon>
        <taxon>Arundineae</taxon>
        <taxon>Arundo</taxon>
    </lineage>
</organism>
<dbReference type="AlphaFoldDB" id="A0A0A9H8R0"/>
<reference evidence="1" key="2">
    <citation type="journal article" date="2015" name="Data Brief">
        <title>Shoot transcriptome of the giant reed, Arundo donax.</title>
        <authorList>
            <person name="Barrero R.A."/>
            <person name="Guerrero F.D."/>
            <person name="Moolhuijzen P."/>
            <person name="Goolsby J.A."/>
            <person name="Tidwell J."/>
            <person name="Bellgard S.E."/>
            <person name="Bellgard M.I."/>
        </authorList>
    </citation>
    <scope>NUCLEOTIDE SEQUENCE</scope>
    <source>
        <tissue evidence="1">Shoot tissue taken approximately 20 cm above the soil surface</tissue>
    </source>
</reference>
<accession>A0A0A9H8R0</accession>